<name>A0A2B1BG60_BACCE</name>
<sequence>MWMSKRLVMKIHTVLQAQSSLAEFRGNLRGLCTDKNSGTCEAFDIREDCTSMTMVCGKADAITHFTKVAVVP</sequence>
<dbReference type="OrthoDB" id="9868728at2"/>
<protein>
    <submittedName>
        <fullName evidence="1">Uncharacterized protein</fullName>
    </submittedName>
</protein>
<reference evidence="1 2" key="1">
    <citation type="submission" date="2017-09" db="EMBL/GenBank/DDBJ databases">
        <title>Large-scale bioinformatics analysis of Bacillus genomes uncovers conserved roles of natural products in bacterial physiology.</title>
        <authorList>
            <consortium name="Agbiome Team Llc"/>
            <person name="Bleich R.M."/>
            <person name="Grubbs K.J."/>
            <person name="Santa Maria K.C."/>
            <person name="Allen S.E."/>
            <person name="Farag S."/>
            <person name="Shank E.A."/>
            <person name="Bowers A."/>
        </authorList>
    </citation>
    <scope>NUCLEOTIDE SEQUENCE [LARGE SCALE GENOMIC DNA]</scope>
    <source>
        <strain evidence="1 2">AFS010695</strain>
    </source>
</reference>
<comment type="caution">
    <text evidence="1">The sequence shown here is derived from an EMBL/GenBank/DDBJ whole genome shotgun (WGS) entry which is preliminary data.</text>
</comment>
<dbReference type="AlphaFoldDB" id="A0A2B1BG60"/>
<dbReference type="EMBL" id="NTWE01000013">
    <property type="protein sequence ID" value="PEW04580.1"/>
    <property type="molecule type" value="Genomic_DNA"/>
</dbReference>
<evidence type="ECO:0000313" key="1">
    <source>
        <dbReference type="EMBL" id="PEW04580.1"/>
    </source>
</evidence>
<evidence type="ECO:0000313" key="2">
    <source>
        <dbReference type="Proteomes" id="UP000220635"/>
    </source>
</evidence>
<accession>A0A2B1BG60</accession>
<gene>
    <name evidence="1" type="ORF">CN425_05460</name>
</gene>
<organism evidence="1 2">
    <name type="scientific">Bacillus cereus</name>
    <dbReference type="NCBI Taxonomy" id="1396"/>
    <lineage>
        <taxon>Bacteria</taxon>
        <taxon>Bacillati</taxon>
        <taxon>Bacillota</taxon>
        <taxon>Bacilli</taxon>
        <taxon>Bacillales</taxon>
        <taxon>Bacillaceae</taxon>
        <taxon>Bacillus</taxon>
        <taxon>Bacillus cereus group</taxon>
    </lineage>
</organism>
<proteinExistence type="predicted"/>
<dbReference type="Proteomes" id="UP000220635">
    <property type="component" value="Unassembled WGS sequence"/>
</dbReference>